<dbReference type="GO" id="GO:0006629">
    <property type="term" value="P:lipid metabolic process"/>
    <property type="evidence" value="ECO:0007669"/>
    <property type="project" value="InterPro"/>
</dbReference>
<dbReference type="InterPro" id="IPR036681">
    <property type="entry name" value="PgpA-like_sf"/>
</dbReference>
<protein>
    <submittedName>
        <fullName evidence="3">Phosphatidylglycerophosphatase A</fullName>
    </submittedName>
</protein>
<feature type="transmembrane region" description="Helical" evidence="1">
    <location>
        <begin position="12"/>
        <end position="41"/>
    </location>
</feature>
<keyword evidence="1" id="KW-0812">Transmembrane</keyword>
<evidence type="ECO:0000313" key="4">
    <source>
        <dbReference type="Proteomes" id="UP000253307"/>
    </source>
</evidence>
<accession>A0A368BTJ3</accession>
<reference evidence="3 4" key="1">
    <citation type="journal article" date="2018" name="Microbiome">
        <title>Fine metagenomic profile of the Mediterranean stratified and mixed water columns revealed by assembly and recruitment.</title>
        <authorList>
            <person name="Haro-Moreno J.M."/>
            <person name="Lopez-Perez M."/>
            <person name="De La Torre J.R."/>
            <person name="Picazo A."/>
            <person name="Camacho A."/>
            <person name="Rodriguez-Valera F."/>
        </authorList>
    </citation>
    <scope>NUCLEOTIDE SEQUENCE [LARGE SCALE GENOMIC DNA]</scope>
    <source>
        <strain evidence="3">MED-G82</strain>
    </source>
</reference>
<feature type="transmembrane region" description="Helical" evidence="1">
    <location>
        <begin position="47"/>
        <end position="66"/>
    </location>
</feature>
<comment type="caution">
    <text evidence="3">The sequence shown here is derived from an EMBL/GenBank/DDBJ whole genome shotgun (WGS) entry which is preliminary data.</text>
</comment>
<proteinExistence type="predicted"/>
<gene>
    <name evidence="3" type="ORF">DBW96_03525</name>
</gene>
<sequence>MRFPNYNKVSHVFATCFGVGSIPFAPGTWGSLFAVLLIFNITFLQDWIVLVAFLVVALSWWVCVEVHKDTKSDSSEIVIDEFAGMFVACMFINHDLVSLIFAF</sequence>
<dbReference type="InterPro" id="IPR007686">
    <property type="entry name" value="YutG/PgpA"/>
</dbReference>
<organism evidence="3 4">
    <name type="scientific">SAR86 cluster bacterium</name>
    <dbReference type="NCBI Taxonomy" id="2030880"/>
    <lineage>
        <taxon>Bacteria</taxon>
        <taxon>Pseudomonadati</taxon>
        <taxon>Pseudomonadota</taxon>
        <taxon>Gammaproteobacteria</taxon>
        <taxon>SAR86 cluster</taxon>
    </lineage>
</organism>
<dbReference type="EMBL" id="QOPE01000027">
    <property type="protein sequence ID" value="RCL40395.1"/>
    <property type="molecule type" value="Genomic_DNA"/>
</dbReference>
<dbReference type="Pfam" id="PF04608">
    <property type="entry name" value="PgpA"/>
    <property type="match status" value="1"/>
</dbReference>
<dbReference type="PANTHER" id="PTHR36305">
    <property type="entry name" value="PHOSPHATIDYLGLYCEROPHOSPHATASE A"/>
    <property type="match status" value="1"/>
</dbReference>
<name>A0A368BTJ3_9GAMM</name>
<evidence type="ECO:0000259" key="2">
    <source>
        <dbReference type="Pfam" id="PF04608"/>
    </source>
</evidence>
<dbReference type="AlphaFoldDB" id="A0A368BTJ3"/>
<feature type="non-terminal residue" evidence="3">
    <location>
        <position position="103"/>
    </location>
</feature>
<dbReference type="CDD" id="cd06971">
    <property type="entry name" value="PgpA"/>
    <property type="match status" value="1"/>
</dbReference>
<dbReference type="Proteomes" id="UP000253307">
    <property type="component" value="Unassembled WGS sequence"/>
</dbReference>
<dbReference type="PANTHER" id="PTHR36305:SF1">
    <property type="entry name" value="PHOSPHATIDYLGLYCEROPHOSPHATASE A"/>
    <property type="match status" value="1"/>
</dbReference>
<evidence type="ECO:0000256" key="1">
    <source>
        <dbReference type="SAM" id="Phobius"/>
    </source>
</evidence>
<evidence type="ECO:0000313" key="3">
    <source>
        <dbReference type="EMBL" id="RCL40395.1"/>
    </source>
</evidence>
<keyword evidence="1" id="KW-0472">Membrane</keyword>
<dbReference type="GO" id="GO:0008962">
    <property type="term" value="F:phosphatidylglycerophosphatase activity"/>
    <property type="evidence" value="ECO:0007669"/>
    <property type="project" value="InterPro"/>
</dbReference>
<dbReference type="SUPFAM" id="SSF101307">
    <property type="entry name" value="YutG-like"/>
    <property type="match status" value="1"/>
</dbReference>
<keyword evidence="1" id="KW-1133">Transmembrane helix</keyword>
<feature type="domain" description="YutG/PgpA" evidence="2">
    <location>
        <begin position="12"/>
        <end position="103"/>
    </location>
</feature>
<dbReference type="InterPro" id="IPR026037">
    <property type="entry name" value="PgpA"/>
</dbReference>